<feature type="domain" description="DUF4503" evidence="1">
    <location>
        <begin position="267"/>
        <end position="382"/>
    </location>
</feature>
<dbReference type="InterPro" id="IPR028032">
    <property type="entry name" value="DUF4503"/>
</dbReference>
<dbReference type="GO" id="GO:0070202">
    <property type="term" value="P:regulation of establishment of protein localization to chromosome"/>
    <property type="evidence" value="ECO:0007669"/>
    <property type="project" value="TreeGrafter"/>
</dbReference>
<reference evidence="2 3" key="1">
    <citation type="journal article" date="2023" name="BMC Biol.">
        <title>The compact genome of the sponge Oopsacas minuta (Hexactinellida) is lacking key metazoan core genes.</title>
        <authorList>
            <person name="Santini S."/>
            <person name="Schenkelaars Q."/>
            <person name="Jourda C."/>
            <person name="Duchesne M."/>
            <person name="Belahbib H."/>
            <person name="Rocher C."/>
            <person name="Selva M."/>
            <person name="Riesgo A."/>
            <person name="Vervoort M."/>
            <person name="Leys S.P."/>
            <person name="Kodjabachian L."/>
            <person name="Le Bivic A."/>
            <person name="Borchiellini C."/>
            <person name="Claverie J.M."/>
            <person name="Renard E."/>
        </authorList>
    </citation>
    <scope>NUCLEOTIDE SEQUENCE [LARGE SCALE GENOMIC DNA]</scope>
    <source>
        <strain evidence="2">SPO-2</strain>
    </source>
</reference>
<sequence>MHVTHAVNPRQLSDTQVTEMNLDQHFQIFIRDSNDECFVVSLPIPILDKHDTIIKPYQLLNSIVLLKCVKVLSRVNKHTSLHLMSIIQTLSGSQRYCYILAGSLNSQIDILKDFSDSTAINPLTELSEYSTAEQRYRTSLVGRLQHTQLEVPISIQDGDIEEHSRPLSGCFLFLLGDNCQLFQVYVEPVLTRSLLHTLQESCGRIFYLGSIFVSRITERPTPLLADKYCNLIEIINAGLMLGSEMVDKVINKFSFVTPTSYPLFGEYYKVNSMVYVRGSIEGVVEECAYVWQVCGGCGEGVEEYSQGNEFYCDECQAFVTNPIDKFNLDLIIKCNNMEKTELIVHLHDDTIKKILPKVGEGKQYDKIELKGNEIEMESCFIQEKLFLPCGLTKVYLEEKKHILT</sequence>
<gene>
    <name evidence="2" type="ORF">LOD99_13621</name>
</gene>
<dbReference type="Proteomes" id="UP001165289">
    <property type="component" value="Unassembled WGS sequence"/>
</dbReference>
<proteinExistence type="predicted"/>
<accession>A0AAV7KHQ7</accession>
<evidence type="ECO:0000259" key="1">
    <source>
        <dbReference type="Pfam" id="PF14951"/>
    </source>
</evidence>
<dbReference type="PANTHER" id="PTHR34347:SF1">
    <property type="entry name" value="DNA REPAIR-SCAFFOLDING PROTEIN"/>
    <property type="match status" value="1"/>
</dbReference>
<dbReference type="AlphaFoldDB" id="A0AAV7KHQ7"/>
<organism evidence="2 3">
    <name type="scientific">Oopsacas minuta</name>
    <dbReference type="NCBI Taxonomy" id="111878"/>
    <lineage>
        <taxon>Eukaryota</taxon>
        <taxon>Metazoa</taxon>
        <taxon>Porifera</taxon>
        <taxon>Hexactinellida</taxon>
        <taxon>Hexasterophora</taxon>
        <taxon>Lyssacinosida</taxon>
        <taxon>Leucopsacidae</taxon>
        <taxon>Oopsacas</taxon>
    </lineage>
</organism>
<dbReference type="GO" id="GO:0000724">
    <property type="term" value="P:double-strand break repair via homologous recombination"/>
    <property type="evidence" value="ECO:0007669"/>
    <property type="project" value="TreeGrafter"/>
</dbReference>
<dbReference type="GO" id="GO:0000228">
    <property type="term" value="C:nuclear chromosome"/>
    <property type="evidence" value="ECO:0007669"/>
    <property type="project" value="TreeGrafter"/>
</dbReference>
<keyword evidence="3" id="KW-1185">Reference proteome</keyword>
<dbReference type="Pfam" id="PF14951">
    <property type="entry name" value="DUF4503"/>
    <property type="match status" value="1"/>
</dbReference>
<dbReference type="GO" id="GO:0005654">
    <property type="term" value="C:nucleoplasm"/>
    <property type="evidence" value="ECO:0007669"/>
    <property type="project" value="TreeGrafter"/>
</dbReference>
<dbReference type="PANTHER" id="PTHR34347">
    <property type="entry name" value="DNA REPAIR-SCAFFOLDING PROTEIN SPIDR"/>
    <property type="match status" value="1"/>
</dbReference>
<name>A0AAV7KHQ7_9METZ</name>
<dbReference type="InterPro" id="IPR053054">
    <property type="entry name" value="DNA_repair-scaffolding"/>
</dbReference>
<comment type="caution">
    <text evidence="2">The sequence shown here is derived from an EMBL/GenBank/DDBJ whole genome shotgun (WGS) entry which is preliminary data.</text>
</comment>
<dbReference type="EMBL" id="JAKMXF010000022">
    <property type="protein sequence ID" value="KAI6660897.1"/>
    <property type="molecule type" value="Genomic_DNA"/>
</dbReference>
<evidence type="ECO:0000313" key="3">
    <source>
        <dbReference type="Proteomes" id="UP001165289"/>
    </source>
</evidence>
<evidence type="ECO:0000313" key="2">
    <source>
        <dbReference type="EMBL" id="KAI6660897.1"/>
    </source>
</evidence>
<protein>
    <submittedName>
        <fullName evidence="2">DNA repair-scaffolding protein</fullName>
    </submittedName>
</protein>